<evidence type="ECO:0000313" key="1">
    <source>
        <dbReference type="EMBL" id="MBI6871978.1"/>
    </source>
</evidence>
<dbReference type="Gene3D" id="4.10.280.10">
    <property type="entry name" value="Helix-loop-helix DNA-binding domain"/>
    <property type="match status" value="1"/>
</dbReference>
<evidence type="ECO:0000313" key="2">
    <source>
        <dbReference type="Proteomes" id="UP000622687"/>
    </source>
</evidence>
<dbReference type="Proteomes" id="UP000622687">
    <property type="component" value="Unassembled WGS sequence"/>
</dbReference>
<reference evidence="1" key="1">
    <citation type="submission" date="2020-12" db="EMBL/GenBank/DDBJ databases">
        <title>Clostridium thailandense sp. nov., a novel acetogenic bacterium isolated from peat land soil in Thailand.</title>
        <authorList>
            <person name="Chaikitkaew S."/>
            <person name="Birkeland N.K."/>
        </authorList>
    </citation>
    <scope>NUCLEOTIDE SEQUENCE</scope>
    <source>
        <strain evidence="1">DSM 17425</strain>
    </source>
</reference>
<dbReference type="GO" id="GO:0046983">
    <property type="term" value="F:protein dimerization activity"/>
    <property type="evidence" value="ECO:0007669"/>
    <property type="project" value="InterPro"/>
</dbReference>
<protein>
    <submittedName>
        <fullName evidence="1">Aspartyl-phosphate phosphatase Spo0E family protein</fullName>
    </submittedName>
</protein>
<dbReference type="SUPFAM" id="SSF140500">
    <property type="entry name" value="BAS1536-like"/>
    <property type="match status" value="1"/>
</dbReference>
<name>A0A934M3V8_9CLOT</name>
<dbReference type="Pfam" id="PF09388">
    <property type="entry name" value="SpoOE-like"/>
    <property type="match status" value="1"/>
</dbReference>
<sequence length="55" mass="6574">MLIMEELLSKIEELRGLICQMIQEKEFLTDGELISLSQELDKYLNEYNKLLNIKR</sequence>
<dbReference type="InterPro" id="IPR018540">
    <property type="entry name" value="Spo0E-like"/>
</dbReference>
<organism evidence="1 2">
    <name type="scientific">Clostridium aciditolerans</name>
    <dbReference type="NCBI Taxonomy" id="339861"/>
    <lineage>
        <taxon>Bacteria</taxon>
        <taxon>Bacillati</taxon>
        <taxon>Bacillota</taxon>
        <taxon>Clostridia</taxon>
        <taxon>Eubacteriales</taxon>
        <taxon>Clostridiaceae</taxon>
        <taxon>Clostridium</taxon>
    </lineage>
</organism>
<dbReference type="AlphaFoldDB" id="A0A934M3V8"/>
<comment type="caution">
    <text evidence="1">The sequence shown here is derived from an EMBL/GenBank/DDBJ whole genome shotgun (WGS) entry which is preliminary data.</text>
</comment>
<dbReference type="InterPro" id="IPR037208">
    <property type="entry name" value="Spo0E-like_sf"/>
</dbReference>
<accession>A0A934M3V8</accession>
<gene>
    <name evidence="1" type="ORF">I6U51_04550</name>
</gene>
<dbReference type="GO" id="GO:0043937">
    <property type="term" value="P:regulation of sporulation"/>
    <property type="evidence" value="ECO:0007669"/>
    <property type="project" value="InterPro"/>
</dbReference>
<dbReference type="EMBL" id="JAEEGB010000005">
    <property type="protein sequence ID" value="MBI6871978.1"/>
    <property type="molecule type" value="Genomic_DNA"/>
</dbReference>
<dbReference type="RefSeq" id="WP_211141410.1">
    <property type="nucleotide sequence ID" value="NZ_JAEEGB010000005.1"/>
</dbReference>
<proteinExistence type="predicted"/>
<keyword evidence="2" id="KW-1185">Reference proteome</keyword>
<dbReference type="InterPro" id="IPR036638">
    <property type="entry name" value="HLH_DNA-bd_sf"/>
</dbReference>